<dbReference type="NCBIfam" id="NF006617">
    <property type="entry name" value="PRK09184.1"/>
    <property type="match status" value="1"/>
</dbReference>
<keyword evidence="3" id="KW-1185">Reference proteome</keyword>
<proteinExistence type="predicted"/>
<dbReference type="Proteomes" id="UP000221101">
    <property type="component" value="Unassembled WGS sequence"/>
</dbReference>
<gene>
    <name evidence="2" type="ORF">Xkoz_03295</name>
</gene>
<feature type="domain" description="Carrier" evidence="1">
    <location>
        <begin position="2"/>
        <end position="84"/>
    </location>
</feature>
<evidence type="ECO:0000313" key="3">
    <source>
        <dbReference type="Proteomes" id="UP000221101"/>
    </source>
</evidence>
<dbReference type="RefSeq" id="WP_099143112.1">
    <property type="nucleotide sequence ID" value="NZ_CAWNOR010000063.1"/>
</dbReference>
<accession>A0A2D0L2G8</accession>
<sequence length="85" mass="9292">MQELHIEIKQLIIDTLNLEDLTPADIESDAPLFGDGLGLDSIDALELGLAVKNCYGIVLSSESEEMRQHFTSVATLATYIQSQQA</sequence>
<name>A0A2D0L2G8_9GAMM</name>
<dbReference type="InterPro" id="IPR036736">
    <property type="entry name" value="ACP-like_sf"/>
</dbReference>
<dbReference type="SUPFAM" id="SSF47336">
    <property type="entry name" value="ACP-like"/>
    <property type="match status" value="1"/>
</dbReference>
<protein>
    <submittedName>
        <fullName evidence="2">Acyl carrier protein AcpC</fullName>
    </submittedName>
</protein>
<reference evidence="2 3" key="1">
    <citation type="journal article" date="2017" name="Nat. Microbiol.">
        <title>Natural product diversity associated with the nematode symbionts Photorhabdus and Xenorhabdus.</title>
        <authorList>
            <person name="Tobias N.J."/>
            <person name="Wolff H."/>
            <person name="Djahanschiri B."/>
            <person name="Grundmann F."/>
            <person name="Kronenwerth M."/>
            <person name="Shi Y.M."/>
            <person name="Simonyi S."/>
            <person name="Grun P."/>
            <person name="Shapiro-Ilan D."/>
            <person name="Pidot S.J."/>
            <person name="Stinear T.P."/>
            <person name="Ebersberger I."/>
            <person name="Bode H.B."/>
        </authorList>
    </citation>
    <scope>NUCLEOTIDE SEQUENCE [LARGE SCALE GENOMIC DNA]</scope>
    <source>
        <strain evidence="2 3">DSM 17907</strain>
    </source>
</reference>
<organism evidence="2 3">
    <name type="scientific">Xenorhabdus kozodoii</name>
    <dbReference type="NCBI Taxonomy" id="351676"/>
    <lineage>
        <taxon>Bacteria</taxon>
        <taxon>Pseudomonadati</taxon>
        <taxon>Pseudomonadota</taxon>
        <taxon>Gammaproteobacteria</taxon>
        <taxon>Enterobacterales</taxon>
        <taxon>Morganellaceae</taxon>
        <taxon>Xenorhabdus</taxon>
    </lineage>
</organism>
<dbReference type="PROSITE" id="PS50075">
    <property type="entry name" value="CARRIER"/>
    <property type="match status" value="1"/>
</dbReference>
<dbReference type="InterPro" id="IPR009081">
    <property type="entry name" value="PP-bd_ACP"/>
</dbReference>
<dbReference type="EMBL" id="NJCX01000029">
    <property type="protein sequence ID" value="PHM69832.1"/>
    <property type="molecule type" value="Genomic_DNA"/>
</dbReference>
<dbReference type="Gene3D" id="1.10.1200.10">
    <property type="entry name" value="ACP-like"/>
    <property type="match status" value="1"/>
</dbReference>
<comment type="caution">
    <text evidence="2">The sequence shown here is derived from an EMBL/GenBank/DDBJ whole genome shotgun (WGS) entry which is preliminary data.</text>
</comment>
<dbReference type="OrthoDB" id="9803943at2"/>
<evidence type="ECO:0000259" key="1">
    <source>
        <dbReference type="PROSITE" id="PS50075"/>
    </source>
</evidence>
<dbReference type="AlphaFoldDB" id="A0A2D0L2G8"/>
<dbReference type="Pfam" id="PF00550">
    <property type="entry name" value="PP-binding"/>
    <property type="match status" value="1"/>
</dbReference>
<evidence type="ECO:0000313" key="2">
    <source>
        <dbReference type="EMBL" id="PHM69832.1"/>
    </source>
</evidence>